<protein>
    <recommendedName>
        <fullName evidence="4">ATPase AAA-type core domain-containing protein</fullName>
    </recommendedName>
</protein>
<dbReference type="InterPro" id="IPR050130">
    <property type="entry name" value="ClpA_ClpB"/>
</dbReference>
<dbReference type="HOGENOM" id="CLU_2177690_0_0_1"/>
<sequence>MLAAAPSVRAAATACRRSVRLHAACRSIRIMAADRSAAKDVVGRALRRRLLGLSDADRPLRLLFAGPSGVGKTELGIACLPDRNFRRWNLSEFSHPSKFNRLTGGDPNYVG</sequence>
<reference evidence="3" key="1">
    <citation type="submission" date="2012-07" db="EMBL/GenBank/DDBJ databases">
        <title>Genome variability drives Emilianias global distribution.</title>
        <authorList>
            <consortium name="DOE Joint Genome Institute"/>
            <person name="Read B."/>
            <person name="Kegel J."/>
            <person name="Klute M."/>
            <person name="Kuo A."/>
            <person name="Lefebvre S.C."/>
            <person name="Maumus F."/>
            <person name="Mayer C."/>
            <person name="Miller J."/>
            <person name="Allen A."/>
            <person name="Bidle K."/>
            <person name="Borodovsky M."/>
            <person name="Bowler C."/>
            <person name="Brownlee C."/>
            <person name="Claverie J.-M."/>
            <person name="Cock M."/>
            <person name="De Vargas C."/>
            <person name="Elias M."/>
            <person name="Frickenhaus S."/>
            <person name="Gladyshev V.N."/>
            <person name="Gonzalez K."/>
            <person name="Guda C."/>
            <person name="Hadaegh A."/>
            <person name="Herman E."/>
            <person name="Iglesias-Rodriguez D."/>
            <person name="Jones B."/>
            <person name="Lawson T."/>
            <person name="Leese F."/>
            <person name="Lin Y.-C."/>
            <person name="Lindquist E."/>
            <person name="Lobanov A."/>
            <person name="Lucas S."/>
            <person name="Malik S.-H.B."/>
            <person name="Marsh M.E."/>
            <person name="Mock T."/>
            <person name="Monier A."/>
            <person name="Moreau H."/>
            <person name="Mueller-Roeber B."/>
            <person name="Napier J."/>
            <person name="Ogata H."/>
            <person name="Parker M."/>
            <person name="Probert I."/>
            <person name="Quesneville H."/>
            <person name="Raines C."/>
            <person name="Rensing S."/>
            <person name="Riano-Pachon D.M."/>
            <person name="Richier S."/>
            <person name="Rokitta S."/>
            <person name="Salamov A."/>
            <person name="Sarno A.F."/>
            <person name="Schmutz J."/>
            <person name="Schroeder D."/>
            <person name="Shiraiwa Y."/>
            <person name="Soanes D.M."/>
            <person name="Valentin K."/>
            <person name="Van Der Giezen M."/>
            <person name="Van Der Peer Y."/>
            <person name="Vardi A."/>
            <person name="Verret F."/>
            <person name="Von Dassow P."/>
            <person name="Wheeler G."/>
            <person name="Williams B."/>
            <person name="Wilson W."/>
            <person name="Wolfe G."/>
            <person name="Wurch L.L."/>
            <person name="Young J."/>
            <person name="Dacks J.B."/>
            <person name="Delwiche C.F."/>
            <person name="Dyhrman S."/>
            <person name="Glockner G."/>
            <person name="John U."/>
            <person name="Richards T."/>
            <person name="Worden A.Z."/>
            <person name="Zhang X."/>
            <person name="Grigoriev I.V."/>
        </authorList>
    </citation>
    <scope>NUCLEOTIDE SEQUENCE</scope>
    <source>
        <strain evidence="3">CCMP1516</strain>
    </source>
</reference>
<name>R1C2S2_EMIHU</name>
<dbReference type="InterPro" id="IPR027417">
    <property type="entry name" value="P-loop_NTPase"/>
</dbReference>
<dbReference type="PANTHER" id="PTHR11638:SF18">
    <property type="entry name" value="HEAT SHOCK PROTEIN 104"/>
    <property type="match status" value="1"/>
</dbReference>
<proteinExistence type="predicted"/>
<dbReference type="GeneID" id="17262567"/>
<dbReference type="RefSeq" id="XP_005768846.1">
    <property type="nucleotide sequence ID" value="XM_005768789.1"/>
</dbReference>
<dbReference type="GO" id="GO:0005737">
    <property type="term" value="C:cytoplasm"/>
    <property type="evidence" value="ECO:0007669"/>
    <property type="project" value="TreeGrafter"/>
</dbReference>
<gene>
    <name evidence="3" type="ORF">EMIHUDRAFT_256210</name>
</gene>
<evidence type="ECO:0008006" key="4">
    <source>
        <dbReference type="Google" id="ProtNLM"/>
    </source>
</evidence>
<dbReference type="PRINTS" id="PR00300">
    <property type="entry name" value="CLPPROTEASEA"/>
</dbReference>
<dbReference type="EMBL" id="KB866822">
    <property type="protein sequence ID" value="EOD16417.1"/>
    <property type="molecule type" value="Genomic_DNA"/>
</dbReference>
<dbReference type="KEGG" id="ehx:EMIHUDRAFT_256210"/>
<keyword evidence="2" id="KW-0067">ATP-binding</keyword>
<keyword evidence="1" id="KW-0547">Nucleotide-binding</keyword>
<dbReference type="AlphaFoldDB" id="R1C2S2"/>
<feature type="non-terminal residue" evidence="3">
    <location>
        <position position="111"/>
    </location>
</feature>
<dbReference type="PANTHER" id="PTHR11638">
    <property type="entry name" value="ATP-DEPENDENT CLP PROTEASE"/>
    <property type="match status" value="1"/>
</dbReference>
<dbReference type="Gene3D" id="3.40.50.300">
    <property type="entry name" value="P-loop containing nucleotide triphosphate hydrolases"/>
    <property type="match status" value="1"/>
</dbReference>
<dbReference type="GO" id="GO:0016887">
    <property type="term" value="F:ATP hydrolysis activity"/>
    <property type="evidence" value="ECO:0007669"/>
    <property type="project" value="TreeGrafter"/>
</dbReference>
<accession>R1C2S2</accession>
<dbReference type="GO" id="GO:0005524">
    <property type="term" value="F:ATP binding"/>
    <property type="evidence" value="ECO:0007669"/>
    <property type="project" value="UniProtKB-KW"/>
</dbReference>
<evidence type="ECO:0000256" key="2">
    <source>
        <dbReference type="ARBA" id="ARBA00022840"/>
    </source>
</evidence>
<dbReference type="InterPro" id="IPR001270">
    <property type="entry name" value="ClpA/B"/>
</dbReference>
<organism evidence="3">
    <name type="scientific">Emiliania huxleyi</name>
    <name type="common">Coccolithophore</name>
    <name type="synonym">Pontosphaera huxleyi</name>
    <dbReference type="NCBI Taxonomy" id="2903"/>
    <lineage>
        <taxon>Eukaryota</taxon>
        <taxon>Haptista</taxon>
        <taxon>Haptophyta</taxon>
        <taxon>Prymnesiophyceae</taxon>
        <taxon>Isochrysidales</taxon>
        <taxon>Noelaerhabdaceae</taxon>
        <taxon>Emiliania</taxon>
    </lineage>
</organism>
<evidence type="ECO:0000313" key="3">
    <source>
        <dbReference type="EMBL" id="EOD16417.1"/>
    </source>
</evidence>
<evidence type="ECO:0000256" key="1">
    <source>
        <dbReference type="ARBA" id="ARBA00022741"/>
    </source>
</evidence>
<dbReference type="SUPFAM" id="SSF52540">
    <property type="entry name" value="P-loop containing nucleoside triphosphate hydrolases"/>
    <property type="match status" value="1"/>
</dbReference>
<dbReference type="GO" id="GO:0034605">
    <property type="term" value="P:cellular response to heat"/>
    <property type="evidence" value="ECO:0007669"/>
    <property type="project" value="TreeGrafter"/>
</dbReference>